<dbReference type="InParanoid" id="K3X6I6"/>
<dbReference type="EMBL" id="GL376581">
    <property type="status" value="NOT_ANNOTATED_CDS"/>
    <property type="molecule type" value="Genomic_DNA"/>
</dbReference>
<dbReference type="CDD" id="cd07990">
    <property type="entry name" value="LPLAT_LCLAT1-like"/>
    <property type="match status" value="1"/>
</dbReference>
<keyword evidence="2" id="KW-0808">Transferase</keyword>
<dbReference type="Proteomes" id="UP000019132">
    <property type="component" value="Unassembled WGS sequence"/>
</dbReference>
<evidence type="ECO:0000259" key="5">
    <source>
        <dbReference type="SMART" id="SM00563"/>
    </source>
</evidence>
<evidence type="ECO:0000313" key="6">
    <source>
        <dbReference type="EnsemblProtists" id="PYU1_T012835"/>
    </source>
</evidence>
<dbReference type="SMART" id="SM00563">
    <property type="entry name" value="PlsC"/>
    <property type="match status" value="1"/>
</dbReference>
<dbReference type="InterPro" id="IPR002123">
    <property type="entry name" value="Plipid/glycerol_acylTrfase"/>
</dbReference>
<feature type="domain" description="Phospholipid/glycerol acyltransferase" evidence="5">
    <location>
        <begin position="79"/>
        <end position="201"/>
    </location>
</feature>
<keyword evidence="4" id="KW-1133">Transmembrane helix</keyword>
<dbReference type="PANTHER" id="PTHR10983">
    <property type="entry name" value="1-ACYLGLYCEROL-3-PHOSPHATE ACYLTRANSFERASE-RELATED"/>
    <property type="match status" value="1"/>
</dbReference>
<protein>
    <recommendedName>
        <fullName evidence="5">Phospholipid/glycerol acyltransferase domain-containing protein</fullName>
    </recommendedName>
</protein>
<dbReference type="GO" id="GO:0016746">
    <property type="term" value="F:acyltransferase activity"/>
    <property type="evidence" value="ECO:0007669"/>
    <property type="project" value="UniProtKB-KW"/>
</dbReference>
<proteinExistence type="inferred from homology"/>
<feature type="transmembrane region" description="Helical" evidence="4">
    <location>
        <begin position="12"/>
        <end position="32"/>
    </location>
</feature>
<reference evidence="6" key="3">
    <citation type="submission" date="2015-02" db="UniProtKB">
        <authorList>
            <consortium name="EnsemblProtists"/>
        </authorList>
    </citation>
    <scope>IDENTIFICATION</scope>
    <source>
        <strain evidence="6">DAOM BR144</strain>
    </source>
</reference>
<dbReference type="OMA" id="FIKHQQF"/>
<reference evidence="7" key="2">
    <citation type="submission" date="2010-04" db="EMBL/GenBank/DDBJ databases">
        <authorList>
            <person name="Buell R."/>
            <person name="Hamilton J."/>
            <person name="Hostetler J."/>
        </authorList>
    </citation>
    <scope>NUCLEOTIDE SEQUENCE [LARGE SCALE GENOMIC DNA]</scope>
    <source>
        <strain evidence="7">DAOM:BR144</strain>
    </source>
</reference>
<dbReference type="HOGENOM" id="CLU_712529_0_0_1"/>
<dbReference type="eggNOG" id="KOG1505">
    <property type="taxonomic scope" value="Eukaryota"/>
</dbReference>
<dbReference type="PANTHER" id="PTHR10983:SF16">
    <property type="entry name" value="LYSOCARDIOLIPIN ACYLTRANSFERASE 1"/>
    <property type="match status" value="1"/>
</dbReference>
<accession>K3X6I6</accession>
<feature type="transmembrane region" description="Helical" evidence="4">
    <location>
        <begin position="328"/>
        <end position="355"/>
    </location>
</feature>
<name>K3X6I6_GLOUD</name>
<sequence>MMLQLYSALNLLWFLCNSAVINFCQFTIWLLVRPFDNALYRRLMGSYVQSLWVDVASSCFPEAKLVVTGEIPTDKTRPAIIIANHQVDADWWYIWQAARAYKGAGNIKIVLKDQLKYVPIIGWGMRLFEFLFLRRSIDHDSKHIKAYMDSLIGDDYPFWLVIFPEGTTIHKEYVVKSQAFAEKLNRPKFNRVLLPRTSGLQIILDAVDDVKPDIYDMTIAFPTYSGEVPTFDMGYGRERDIDVPSMKSLLAGQGPKHAAIHSKKYSYEEVTQNLEQFLDTRWKEKEERLNYFIKHQQFPVNNEAQTVLSLPSSIVPVFRLWFLMTLSFFMLPVIMMSFFPLYTIWVVYCFVYSIYDRTTNFWWPYILNLILGRTAKTREEQKLKKKQ</sequence>
<organism evidence="6 7">
    <name type="scientific">Globisporangium ultimum (strain ATCC 200006 / CBS 805.95 / DAOM BR144)</name>
    <name type="common">Pythium ultimum</name>
    <dbReference type="NCBI Taxonomy" id="431595"/>
    <lineage>
        <taxon>Eukaryota</taxon>
        <taxon>Sar</taxon>
        <taxon>Stramenopiles</taxon>
        <taxon>Oomycota</taxon>
        <taxon>Peronosporomycetes</taxon>
        <taxon>Pythiales</taxon>
        <taxon>Pythiaceae</taxon>
        <taxon>Globisporangium</taxon>
    </lineage>
</organism>
<dbReference type="EnsemblProtists" id="PYU1_T012835">
    <property type="protein sequence ID" value="PYU1_T012835"/>
    <property type="gene ID" value="PYU1_G012808"/>
</dbReference>
<evidence type="ECO:0000256" key="4">
    <source>
        <dbReference type="SAM" id="Phobius"/>
    </source>
</evidence>
<reference evidence="7" key="1">
    <citation type="journal article" date="2010" name="Genome Biol.">
        <title>Genome sequence of the necrotrophic plant pathogen Pythium ultimum reveals original pathogenicity mechanisms and effector repertoire.</title>
        <authorList>
            <person name="Levesque C.A."/>
            <person name="Brouwer H."/>
            <person name="Cano L."/>
            <person name="Hamilton J.P."/>
            <person name="Holt C."/>
            <person name="Huitema E."/>
            <person name="Raffaele S."/>
            <person name="Robideau G.P."/>
            <person name="Thines M."/>
            <person name="Win J."/>
            <person name="Zerillo M.M."/>
            <person name="Beakes G.W."/>
            <person name="Boore J.L."/>
            <person name="Busam D."/>
            <person name="Dumas B."/>
            <person name="Ferriera S."/>
            <person name="Fuerstenberg S.I."/>
            <person name="Gachon C.M."/>
            <person name="Gaulin E."/>
            <person name="Govers F."/>
            <person name="Grenville-Briggs L."/>
            <person name="Horner N."/>
            <person name="Hostetler J."/>
            <person name="Jiang R.H."/>
            <person name="Johnson J."/>
            <person name="Krajaejun T."/>
            <person name="Lin H."/>
            <person name="Meijer H.J."/>
            <person name="Moore B."/>
            <person name="Morris P."/>
            <person name="Phuntmart V."/>
            <person name="Puiu D."/>
            <person name="Shetty J."/>
            <person name="Stajich J.E."/>
            <person name="Tripathy S."/>
            <person name="Wawra S."/>
            <person name="van West P."/>
            <person name="Whitty B.R."/>
            <person name="Coutinho P.M."/>
            <person name="Henrissat B."/>
            <person name="Martin F."/>
            <person name="Thomas P.D."/>
            <person name="Tyler B.M."/>
            <person name="De Vries R.P."/>
            <person name="Kamoun S."/>
            <person name="Yandell M."/>
            <person name="Tisserat N."/>
            <person name="Buell C.R."/>
        </authorList>
    </citation>
    <scope>NUCLEOTIDE SEQUENCE</scope>
    <source>
        <strain evidence="7">DAOM:BR144</strain>
    </source>
</reference>
<keyword evidence="7" id="KW-1185">Reference proteome</keyword>
<keyword evidence="3" id="KW-0012">Acyltransferase</keyword>
<evidence type="ECO:0000313" key="7">
    <source>
        <dbReference type="Proteomes" id="UP000019132"/>
    </source>
</evidence>
<comment type="similarity">
    <text evidence="1">Belongs to the 1-acyl-sn-glycerol-3-phosphate acyltransferase family.</text>
</comment>
<dbReference type="SUPFAM" id="SSF69593">
    <property type="entry name" value="Glycerol-3-phosphate (1)-acyltransferase"/>
    <property type="match status" value="1"/>
</dbReference>
<evidence type="ECO:0000256" key="3">
    <source>
        <dbReference type="ARBA" id="ARBA00023315"/>
    </source>
</evidence>
<evidence type="ECO:0000256" key="2">
    <source>
        <dbReference type="ARBA" id="ARBA00022679"/>
    </source>
</evidence>
<dbReference type="GO" id="GO:0012505">
    <property type="term" value="C:endomembrane system"/>
    <property type="evidence" value="ECO:0007669"/>
    <property type="project" value="TreeGrafter"/>
</dbReference>
<dbReference type="VEuPathDB" id="FungiDB:PYU1_G012808"/>
<dbReference type="Pfam" id="PF01553">
    <property type="entry name" value="Acyltransferase"/>
    <property type="match status" value="1"/>
</dbReference>
<dbReference type="STRING" id="431595.K3X6I6"/>
<dbReference type="InterPro" id="IPR032098">
    <property type="entry name" value="Acyltransf_C"/>
</dbReference>
<dbReference type="AlphaFoldDB" id="K3X6I6"/>
<evidence type="ECO:0000256" key="1">
    <source>
        <dbReference type="ARBA" id="ARBA00008655"/>
    </source>
</evidence>
<dbReference type="Pfam" id="PF16076">
    <property type="entry name" value="Acyltransf_C"/>
    <property type="match status" value="1"/>
</dbReference>
<keyword evidence="4" id="KW-0812">Transmembrane</keyword>
<keyword evidence="4" id="KW-0472">Membrane</keyword>